<protein>
    <submittedName>
        <fullName evidence="2">Molybdopterin-guanine dinucleotide biosynthesis protein A</fullName>
    </submittedName>
</protein>
<proteinExistence type="predicted"/>
<name>A0A3D4SXT4_9CORY</name>
<dbReference type="AlphaFoldDB" id="A0A3D4SXT4"/>
<organism evidence="2 3">
    <name type="scientific">Corynebacterium nuruki</name>
    <dbReference type="NCBI Taxonomy" id="1032851"/>
    <lineage>
        <taxon>Bacteria</taxon>
        <taxon>Bacillati</taxon>
        <taxon>Actinomycetota</taxon>
        <taxon>Actinomycetes</taxon>
        <taxon>Mycobacteriales</taxon>
        <taxon>Corynebacteriaceae</taxon>
        <taxon>Corynebacterium</taxon>
    </lineage>
</organism>
<dbReference type="SUPFAM" id="SSF53448">
    <property type="entry name" value="Nucleotide-diphospho-sugar transferases"/>
    <property type="match status" value="1"/>
</dbReference>
<gene>
    <name evidence="2" type="ORF">DIW82_00540</name>
</gene>
<dbReference type="Pfam" id="PF12804">
    <property type="entry name" value="NTP_transf_3"/>
    <property type="match status" value="1"/>
</dbReference>
<comment type="caution">
    <text evidence="2">The sequence shown here is derived from an EMBL/GenBank/DDBJ whole genome shotgun (WGS) entry which is preliminary data.</text>
</comment>
<dbReference type="STRING" id="863239.GCA_000213935_00028"/>
<dbReference type="Proteomes" id="UP000261739">
    <property type="component" value="Unassembled WGS sequence"/>
</dbReference>
<dbReference type="EMBL" id="DQID01000010">
    <property type="protein sequence ID" value="HCT13310.1"/>
    <property type="molecule type" value="Genomic_DNA"/>
</dbReference>
<dbReference type="RefSeq" id="WP_273050888.1">
    <property type="nucleotide sequence ID" value="NZ_DAITTW010000014.1"/>
</dbReference>
<sequence>MTVPTNPTSPTSHAIIVAGGAGSRLHASAPARTPDKPLLTDFTGRLLIDTVLEACAAADCATRIVVGPPMDLPEDVLRTREDPPLAGPAAAVAAGVRMLETTGASDDDLVLLLAADLVNPGRAVTALAAGGPGIGVTGGRLQPLLSAVRLADLRNATAGDLTDQSVMRILKHLDLPELPLPGGTATDIDTWQDALTHGYGRPQ</sequence>
<evidence type="ECO:0000313" key="3">
    <source>
        <dbReference type="Proteomes" id="UP000261739"/>
    </source>
</evidence>
<feature type="domain" description="MobA-like NTP transferase" evidence="1">
    <location>
        <begin position="14"/>
        <end position="172"/>
    </location>
</feature>
<dbReference type="GO" id="GO:0016779">
    <property type="term" value="F:nucleotidyltransferase activity"/>
    <property type="evidence" value="ECO:0007669"/>
    <property type="project" value="UniProtKB-ARBA"/>
</dbReference>
<evidence type="ECO:0000313" key="2">
    <source>
        <dbReference type="EMBL" id="HCT13310.1"/>
    </source>
</evidence>
<dbReference type="InterPro" id="IPR029044">
    <property type="entry name" value="Nucleotide-diphossugar_trans"/>
</dbReference>
<accession>A0A3D4SXT4</accession>
<dbReference type="Gene3D" id="3.90.550.10">
    <property type="entry name" value="Spore Coat Polysaccharide Biosynthesis Protein SpsA, Chain A"/>
    <property type="match status" value="1"/>
</dbReference>
<evidence type="ECO:0000259" key="1">
    <source>
        <dbReference type="Pfam" id="PF12804"/>
    </source>
</evidence>
<dbReference type="InterPro" id="IPR025877">
    <property type="entry name" value="MobA-like_NTP_Trfase"/>
</dbReference>
<reference evidence="2 3" key="1">
    <citation type="journal article" date="2018" name="Nat. Biotechnol.">
        <title>A standardized bacterial taxonomy based on genome phylogeny substantially revises the tree of life.</title>
        <authorList>
            <person name="Parks D.H."/>
            <person name="Chuvochina M."/>
            <person name="Waite D.W."/>
            <person name="Rinke C."/>
            <person name="Skarshewski A."/>
            <person name="Chaumeil P.A."/>
            <person name="Hugenholtz P."/>
        </authorList>
    </citation>
    <scope>NUCLEOTIDE SEQUENCE [LARGE SCALE GENOMIC DNA]</scope>
    <source>
        <strain evidence="2">UBA11247</strain>
    </source>
</reference>